<dbReference type="InterPro" id="IPR029063">
    <property type="entry name" value="SAM-dependent_MTases_sf"/>
</dbReference>
<dbReference type="Gene3D" id="3.40.50.150">
    <property type="entry name" value="Vaccinia Virus protein VP39"/>
    <property type="match status" value="1"/>
</dbReference>
<feature type="domain" description="Methyltransferase type 11" evidence="1">
    <location>
        <begin position="86"/>
        <end position="134"/>
    </location>
</feature>
<name>A0A9W6CP36_XANFL</name>
<dbReference type="AlphaFoldDB" id="A0A9W6CP36"/>
<evidence type="ECO:0000313" key="4">
    <source>
        <dbReference type="Proteomes" id="UP001144397"/>
    </source>
</evidence>
<dbReference type="GO" id="GO:0032259">
    <property type="term" value="P:methylation"/>
    <property type="evidence" value="ECO:0007669"/>
    <property type="project" value="UniProtKB-KW"/>
</dbReference>
<dbReference type="RefSeq" id="WP_281808352.1">
    <property type="nucleotide sequence ID" value="NZ_BSDO01000004.1"/>
</dbReference>
<dbReference type="GeneID" id="95763959"/>
<dbReference type="SUPFAM" id="SSF53335">
    <property type="entry name" value="S-adenosyl-L-methionine-dependent methyltransferases"/>
    <property type="match status" value="1"/>
</dbReference>
<keyword evidence="5" id="KW-1185">Reference proteome</keyword>
<dbReference type="Proteomes" id="UP001144397">
    <property type="component" value="Unassembled WGS sequence"/>
</dbReference>
<dbReference type="InterPro" id="IPR013216">
    <property type="entry name" value="Methyltransf_11"/>
</dbReference>
<protein>
    <submittedName>
        <fullName evidence="3">SAM-dependent methyltransferase</fullName>
    </submittedName>
</protein>
<evidence type="ECO:0000313" key="2">
    <source>
        <dbReference type="EMBL" id="GLI23502.1"/>
    </source>
</evidence>
<reference evidence="2" key="1">
    <citation type="submission" date="2022-12" db="EMBL/GenBank/DDBJ databases">
        <title>Reference genome sequencing for broad-spectrum identification of bacterial and archaeal isolates by mass spectrometry.</title>
        <authorList>
            <person name="Sekiguchi Y."/>
            <person name="Tourlousse D.M."/>
        </authorList>
    </citation>
    <scope>NUCLEOTIDE SEQUENCE</scope>
    <source>
        <strain evidence="2">301</strain>
    </source>
</reference>
<evidence type="ECO:0000259" key="1">
    <source>
        <dbReference type="Pfam" id="PF08241"/>
    </source>
</evidence>
<accession>A0A9W6CP36</accession>
<keyword evidence="3" id="KW-0489">Methyltransferase</keyword>
<dbReference type="EMBL" id="BSDO01000004">
    <property type="protein sequence ID" value="GLI23502.1"/>
    <property type="molecule type" value="Genomic_DNA"/>
</dbReference>
<dbReference type="Pfam" id="PF08241">
    <property type="entry name" value="Methyltransf_11"/>
    <property type="match status" value="1"/>
</dbReference>
<organism evidence="2 4">
    <name type="scientific">Xanthobacter flavus</name>
    <dbReference type="NCBI Taxonomy" id="281"/>
    <lineage>
        <taxon>Bacteria</taxon>
        <taxon>Pseudomonadati</taxon>
        <taxon>Pseudomonadota</taxon>
        <taxon>Alphaproteobacteria</taxon>
        <taxon>Hyphomicrobiales</taxon>
        <taxon>Xanthobacteraceae</taxon>
        <taxon>Xanthobacter</taxon>
    </lineage>
</organism>
<dbReference type="Proteomes" id="UP001245370">
    <property type="component" value="Unassembled WGS sequence"/>
</dbReference>
<sequence>MTNGSLKRLHLGASSLELLSQTPTAEFIDSSWVHLGDEPNYDARSDTGTIKSKARSIAKRILRKGRVVKSDGASDLYRKTDFRQWMFNSGDKLPFDDNRISFIYSEHVLEHFRFDIAVELLAESYRVLQPGAVIRTVVPDADYRTYEAPEPVGYPGRALAFNHPNKHKVRWNAYMLGRTLAFVGLKPVNIVWCDESGNYIRNNPAEIYEPNSVDFAMSSTLRYVQRPTSLIVDGVKA</sequence>
<dbReference type="GO" id="GO:0008757">
    <property type="term" value="F:S-adenosylmethionine-dependent methyltransferase activity"/>
    <property type="evidence" value="ECO:0007669"/>
    <property type="project" value="InterPro"/>
</dbReference>
<evidence type="ECO:0000313" key="5">
    <source>
        <dbReference type="Proteomes" id="UP001245370"/>
    </source>
</evidence>
<reference evidence="3 5" key="2">
    <citation type="submission" date="2023-07" db="EMBL/GenBank/DDBJ databases">
        <title>Genomic Encyclopedia of Type Strains, Phase IV (KMG-IV): sequencing the most valuable type-strain genomes for metagenomic binning, comparative biology and taxonomic classification.</title>
        <authorList>
            <person name="Goeker M."/>
        </authorList>
    </citation>
    <scope>NUCLEOTIDE SEQUENCE [LARGE SCALE GENOMIC DNA]</scope>
    <source>
        <strain evidence="3 5">DSM 338</strain>
    </source>
</reference>
<dbReference type="EMBL" id="JAVDPY010000005">
    <property type="protein sequence ID" value="MDR6334478.1"/>
    <property type="molecule type" value="Genomic_DNA"/>
</dbReference>
<comment type="caution">
    <text evidence="2">The sequence shown here is derived from an EMBL/GenBank/DDBJ whole genome shotgun (WGS) entry which is preliminary data.</text>
</comment>
<proteinExistence type="predicted"/>
<keyword evidence="3" id="KW-0808">Transferase</keyword>
<evidence type="ECO:0000313" key="3">
    <source>
        <dbReference type="EMBL" id="MDR6334478.1"/>
    </source>
</evidence>
<gene>
    <name evidence="3" type="ORF">GGQ86_002960</name>
    <name evidence="2" type="ORF">XFLAVUS301_31760</name>
</gene>